<reference evidence="3 4" key="1">
    <citation type="submission" date="2020-08" db="EMBL/GenBank/DDBJ databases">
        <title>Genomic Encyclopedia of Type Strains, Phase IV (KMG-IV): sequencing the most valuable type-strain genomes for metagenomic binning, comparative biology and taxonomic classification.</title>
        <authorList>
            <person name="Goeker M."/>
        </authorList>
    </citation>
    <scope>NUCLEOTIDE SEQUENCE [LARGE SCALE GENOMIC DNA]</scope>
    <source>
        <strain evidence="3 4">DSM 106739</strain>
    </source>
</reference>
<feature type="compositionally biased region" description="Low complexity" evidence="1">
    <location>
        <begin position="803"/>
        <end position="820"/>
    </location>
</feature>
<sequence length="1226" mass="132180">MDLRTWLERPKVRVWARRLGIVVAAYLLFAGAVALIAPPLVKNGLQKAAGDFLQRPVTVGAVHINLLRLSASIDDLKIDGRKGEPPLLEVARVEANLAGPSALFHRAAVIQSLRIERPRLYIAREAANRYSISDILDRLAAQPKTKDDEGTARFALYNLELTEGSLRFNDKPVAREHRIERLALSLPFLSSIPADVEVFAQPHLSAMLDGTPLEVGGKARPFLRGNRDADVALKLDPIDITQFIAYLPKAPGVKLEAARFGADINLKFAQPAGKLPRVALSGRISATGWNVHDSDGAELLHFDALNVDLADVEPLAHKAHVKQVEWVKPRFSIEFDSANRIRAIKAIQREIASYAPAEDPAKPVAPASAAKAPSGAWQWQVDRIAISAGRADLTNVTMTPPVHMAAETIDFELKGLSSALDKATALKLSMLGDAGEKLAIEGALTPKPTLFKGLADFSGIQVARGAPYVFATIPGLVVDSAALQGRVPLTVKVGEQGVGVTLEEAQLSAKDVSLRVQGDKTPFFKAAEISLDQLTLDLPNRSAKLASARLAQPDVYLRRGKNGELDIARLGGVKKTGKADAGRAAPEASAPSEWNYAVGELAIDDGALRFEDASQANPLKLALKPLSLKVTGVDSQPGRFAQIDLGAGWNDKGRLAVSGKFSPQPLRADLKIDATALDVVPLVARVTRDYEMSVTRAKVSAKGQLSLDLSKPDAPAGGFKGNVSVADFTSIDLINDEDFVRWGMFAVNRADLRLSPLSVSIGEIALRDLQTRLILNKDGALNLREVTQKRHLDGGNEPPAAPVAPAATKQAQAKPATAEPAAPLPPIRIDRIVLSGAAIAYSDRFVRPNFDARLSGVTGRMENLATDPSKVATIELKGAVDGLAPLEISGQLAPLRNDRFLDMKVAVKGYELSALSSYAAKYVGYGIERGKLSMDLRYKIENRTLSAENHVFLDQLTFGDKVESPDATSLPVRFAVNLLKNSRGEIDINLPVGGTLDDPQFSVGGIIWNMILNFFGKVISSPFSFLAGGGGAAGDLSYLAFTPGSAKLDAEAIKRLEGVAKALKERPALDLDLTGRADPLVDAEGLKRESFQRKVRALKLQEMVKAGESGGSMDEVRIDPAEYPRLLRKVYEDEKMPNKPRNLVGMQKELPVADMERMLAANAKVGEEDVRTLAITRSNQVQNWLVEVGKVPADRVFLLAPKFGEDKDKADTKGATSTSRVDFTLR</sequence>
<accession>A0A840BLL7</accession>
<dbReference type="GO" id="GO:0005886">
    <property type="term" value="C:plasma membrane"/>
    <property type="evidence" value="ECO:0007669"/>
    <property type="project" value="TreeGrafter"/>
</dbReference>
<dbReference type="GO" id="GO:0090313">
    <property type="term" value="P:regulation of protein targeting to membrane"/>
    <property type="evidence" value="ECO:0007669"/>
    <property type="project" value="TreeGrafter"/>
</dbReference>
<comment type="caution">
    <text evidence="3">The sequence shown here is derived from an EMBL/GenBank/DDBJ whole genome shotgun (WGS) entry which is preliminary data.</text>
</comment>
<keyword evidence="2" id="KW-1133">Transmembrane helix</keyword>
<evidence type="ECO:0000313" key="4">
    <source>
        <dbReference type="Proteomes" id="UP000561045"/>
    </source>
</evidence>
<feature type="compositionally biased region" description="Polar residues" evidence="1">
    <location>
        <begin position="1214"/>
        <end position="1226"/>
    </location>
</feature>
<dbReference type="EMBL" id="JACIET010000001">
    <property type="protein sequence ID" value="MBB4012458.1"/>
    <property type="molecule type" value="Genomic_DNA"/>
</dbReference>
<dbReference type="InterPro" id="IPR052894">
    <property type="entry name" value="AsmA-related"/>
</dbReference>
<dbReference type="PANTHER" id="PTHR30441">
    <property type="entry name" value="DUF748 DOMAIN-CONTAINING PROTEIN"/>
    <property type="match status" value="1"/>
</dbReference>
<dbReference type="Pfam" id="PF05359">
    <property type="entry name" value="DUF748"/>
    <property type="match status" value="2"/>
</dbReference>
<name>A0A840BLL7_9RHOO</name>
<evidence type="ECO:0000256" key="2">
    <source>
        <dbReference type="SAM" id="Phobius"/>
    </source>
</evidence>
<dbReference type="AlphaFoldDB" id="A0A840BLL7"/>
<evidence type="ECO:0000313" key="3">
    <source>
        <dbReference type="EMBL" id="MBB4012458.1"/>
    </source>
</evidence>
<dbReference type="RefSeq" id="WP_183634258.1">
    <property type="nucleotide sequence ID" value="NZ_BAABLE010000011.1"/>
</dbReference>
<keyword evidence="2" id="KW-0812">Transmembrane</keyword>
<gene>
    <name evidence="3" type="ORF">GGR36_001766</name>
</gene>
<keyword evidence="2" id="KW-0472">Membrane</keyword>
<organism evidence="3 4">
    <name type="scientific">Niveibacterium umoris</name>
    <dbReference type="NCBI Taxonomy" id="1193620"/>
    <lineage>
        <taxon>Bacteria</taxon>
        <taxon>Pseudomonadati</taxon>
        <taxon>Pseudomonadota</taxon>
        <taxon>Betaproteobacteria</taxon>
        <taxon>Rhodocyclales</taxon>
        <taxon>Rhodocyclaceae</taxon>
        <taxon>Niveibacterium</taxon>
    </lineage>
</organism>
<feature type="transmembrane region" description="Helical" evidence="2">
    <location>
        <begin position="21"/>
        <end position="41"/>
    </location>
</feature>
<feature type="region of interest" description="Disordered" evidence="1">
    <location>
        <begin position="1206"/>
        <end position="1226"/>
    </location>
</feature>
<protein>
    <recommendedName>
        <fullName evidence="5">DUF748 domain-containing protein</fullName>
    </recommendedName>
</protein>
<dbReference type="PANTHER" id="PTHR30441:SF8">
    <property type="entry name" value="DUF748 DOMAIN-CONTAINING PROTEIN"/>
    <property type="match status" value="1"/>
</dbReference>
<keyword evidence="4" id="KW-1185">Reference proteome</keyword>
<proteinExistence type="predicted"/>
<feature type="region of interest" description="Disordered" evidence="1">
    <location>
        <begin position="791"/>
        <end position="820"/>
    </location>
</feature>
<evidence type="ECO:0008006" key="5">
    <source>
        <dbReference type="Google" id="ProtNLM"/>
    </source>
</evidence>
<evidence type="ECO:0000256" key="1">
    <source>
        <dbReference type="SAM" id="MobiDB-lite"/>
    </source>
</evidence>
<dbReference type="Proteomes" id="UP000561045">
    <property type="component" value="Unassembled WGS sequence"/>
</dbReference>
<dbReference type="InterPro" id="IPR008023">
    <property type="entry name" value="DUF748"/>
</dbReference>